<accession>A0A8A1LWN6</accession>
<feature type="region of interest" description="Disordered" evidence="1">
    <location>
        <begin position="1"/>
        <end position="32"/>
    </location>
</feature>
<sequence length="202" mass="22818">MATELSARAVATQPREKKAKKESRNNFSAMHSTPTRMRPADVWMLLLPVDQGIDEFQLRQQWVGGQRNSSKRHDDLTVILSFGCQRPNFLTSFLPDMLRVLSVPTQWQALVQSTASGSGMLFLIRDCIVKPPEEVMWIAPIVPSSTLIRPHRCRHQGYRAILRDESPKSALVCPADEDIREIADGFLKATGKPLLNGFQRHD</sequence>
<protein>
    <submittedName>
        <fullName evidence="2">Uncharacterized protein</fullName>
    </submittedName>
</protein>
<gene>
    <name evidence="2" type="ORF">I7I51_07993</name>
</gene>
<dbReference type="AlphaFoldDB" id="A0A8A1LWN6"/>
<organism evidence="2 3">
    <name type="scientific">Ajellomyces capsulatus</name>
    <name type="common">Darling's disease fungus</name>
    <name type="synonym">Histoplasma capsulatum</name>
    <dbReference type="NCBI Taxonomy" id="5037"/>
    <lineage>
        <taxon>Eukaryota</taxon>
        <taxon>Fungi</taxon>
        <taxon>Dikarya</taxon>
        <taxon>Ascomycota</taxon>
        <taxon>Pezizomycotina</taxon>
        <taxon>Eurotiomycetes</taxon>
        <taxon>Eurotiomycetidae</taxon>
        <taxon>Onygenales</taxon>
        <taxon>Ajellomycetaceae</taxon>
        <taxon>Histoplasma</taxon>
    </lineage>
</organism>
<proteinExistence type="predicted"/>
<reference evidence="2" key="1">
    <citation type="submission" date="2021-01" db="EMBL/GenBank/DDBJ databases">
        <title>Chromosome-level genome assembly of a human fungal pathogen reveals clustering of transcriptionally co-regulated genes.</title>
        <authorList>
            <person name="Voorhies M."/>
            <person name="Cohen S."/>
            <person name="Shea T.P."/>
            <person name="Petrus S."/>
            <person name="Munoz J.F."/>
            <person name="Poplawski S."/>
            <person name="Goldman W.E."/>
            <person name="Michael T."/>
            <person name="Cuomo C.A."/>
            <person name="Sil A."/>
            <person name="Beyhan S."/>
        </authorList>
    </citation>
    <scope>NUCLEOTIDE SEQUENCE</scope>
    <source>
        <strain evidence="2">WU24</strain>
    </source>
</reference>
<dbReference type="Proteomes" id="UP000663671">
    <property type="component" value="Chromosome 2"/>
</dbReference>
<evidence type="ECO:0000313" key="3">
    <source>
        <dbReference type="Proteomes" id="UP000663671"/>
    </source>
</evidence>
<evidence type="ECO:0000313" key="2">
    <source>
        <dbReference type="EMBL" id="QSS58566.1"/>
    </source>
</evidence>
<dbReference type="OrthoDB" id="10435117at2759"/>
<dbReference type="EMBL" id="CP069109">
    <property type="protein sequence ID" value="QSS58566.1"/>
    <property type="molecule type" value="Genomic_DNA"/>
</dbReference>
<evidence type="ECO:0000256" key="1">
    <source>
        <dbReference type="SAM" id="MobiDB-lite"/>
    </source>
</evidence>
<dbReference type="VEuPathDB" id="FungiDB:I7I51_07993"/>
<name>A0A8A1LWN6_AJECA</name>